<dbReference type="InterPro" id="IPR036397">
    <property type="entry name" value="RNaseH_sf"/>
</dbReference>
<proteinExistence type="predicted"/>
<organism evidence="2">
    <name type="scientific">viral metagenome</name>
    <dbReference type="NCBI Taxonomy" id="1070528"/>
    <lineage>
        <taxon>unclassified sequences</taxon>
        <taxon>metagenomes</taxon>
        <taxon>organismal metagenomes</taxon>
    </lineage>
</organism>
<reference evidence="2" key="1">
    <citation type="journal article" date="2020" name="Nature">
        <title>Giant virus diversity and host interactions through global metagenomics.</title>
        <authorList>
            <person name="Schulz F."/>
            <person name="Roux S."/>
            <person name="Paez-Espino D."/>
            <person name="Jungbluth S."/>
            <person name="Walsh D.A."/>
            <person name="Denef V.J."/>
            <person name="McMahon K.D."/>
            <person name="Konstantinidis K.T."/>
            <person name="Eloe-Fadrosh E.A."/>
            <person name="Kyrpides N.C."/>
            <person name="Woyke T."/>
        </authorList>
    </citation>
    <scope>NUCLEOTIDE SEQUENCE</scope>
    <source>
        <strain evidence="2">GVMAG-M-3300010160-60</strain>
    </source>
</reference>
<evidence type="ECO:0000259" key="1">
    <source>
        <dbReference type="Pfam" id="PF09159"/>
    </source>
</evidence>
<accession>A0A6C0BDL8</accession>
<dbReference type="GO" id="GO:0003676">
    <property type="term" value="F:nucleic acid binding"/>
    <property type="evidence" value="ECO:0007669"/>
    <property type="project" value="InterPro"/>
</dbReference>
<protein>
    <recommendedName>
        <fullName evidence="1">Mitochondrial resolvase Ydc2 catalytic domain-containing protein</fullName>
    </recommendedName>
</protein>
<dbReference type="InterPro" id="IPR012337">
    <property type="entry name" value="RNaseH-like_sf"/>
</dbReference>
<dbReference type="InterPro" id="IPR015242">
    <property type="entry name" value="Ydc2_cat"/>
</dbReference>
<dbReference type="SUPFAM" id="SSF53098">
    <property type="entry name" value="Ribonuclease H-like"/>
    <property type="match status" value="2"/>
</dbReference>
<name>A0A6C0BDL8_9ZZZZ</name>
<dbReference type="Gene3D" id="3.30.420.10">
    <property type="entry name" value="Ribonuclease H-like superfamily/Ribonuclease H"/>
    <property type="match status" value="1"/>
</dbReference>
<sequence>MVRKILSIDVGIVNLAYCVLEINDDNKFKINYWDIINISSKKETCNFSKKGSVCNSVATKTYNGKYYCTPHSKKIEVDIRNINIEWIKSDKTLCTYENCKNKECFKTELIEGHFCQKHCKTMIIKNNYRCKKCNELSIKGIYQENVFITGWCKEHINDCDKHIKSKFKKVTNNISPQDMCHNLIKKLDEKKELLNVNEIFIENQPTFKNPIMKSIAVMIHTYFVMKTNNVLINYCSPSNKIKMGGQNVVDKIKEVKDDRETYVLTKETSKKICRELIKDEPDYVELFDKHKKQDDMADSFLQGLIMGFKSVIPQYYVDIIKGAEL</sequence>
<dbReference type="EMBL" id="MN739130">
    <property type="protein sequence ID" value="QHS90140.1"/>
    <property type="molecule type" value="Genomic_DNA"/>
</dbReference>
<dbReference type="AlphaFoldDB" id="A0A6C0BDL8"/>
<dbReference type="Pfam" id="PF09159">
    <property type="entry name" value="Ydc2-catalyt"/>
    <property type="match status" value="1"/>
</dbReference>
<feature type="domain" description="Mitochondrial resolvase Ydc2 catalytic" evidence="1">
    <location>
        <begin position="5"/>
        <end position="204"/>
    </location>
</feature>
<evidence type="ECO:0000313" key="2">
    <source>
        <dbReference type="EMBL" id="QHS90140.1"/>
    </source>
</evidence>